<feature type="chain" id="PRO_5046756592" evidence="1">
    <location>
        <begin position="29"/>
        <end position="743"/>
    </location>
</feature>
<name>A0ABW9H167_9FIRM</name>
<proteinExistence type="predicted"/>
<feature type="signal peptide" evidence="1">
    <location>
        <begin position="1"/>
        <end position="28"/>
    </location>
</feature>
<keyword evidence="1" id="KW-0732">Signal</keyword>
<evidence type="ECO:0000256" key="1">
    <source>
        <dbReference type="SAM" id="SignalP"/>
    </source>
</evidence>
<organism evidence="3 4">
    <name type="scientific">Peptococcus simiae</name>
    <dbReference type="NCBI Taxonomy" id="1643805"/>
    <lineage>
        <taxon>Bacteria</taxon>
        <taxon>Bacillati</taxon>
        <taxon>Bacillota</taxon>
        <taxon>Clostridia</taxon>
        <taxon>Eubacteriales</taxon>
        <taxon>Peptococcaceae</taxon>
        <taxon>Peptococcus</taxon>
    </lineage>
</organism>
<evidence type="ECO:0000259" key="2">
    <source>
        <dbReference type="Pfam" id="PF07833"/>
    </source>
</evidence>
<sequence length="743" mass="79864">MKKTTKKVVSLLTILSFLLTLVPAAVFAADTTPAKDASFVEVEDSTVDVGGSTEVRVGLKAAAGADATVAGYDIVVWAGSTTSANDTVEFTGAEKANDNITGVYKITEVKDGLNAVKAKFNKSGSYQLNAAIVPTDKLAGLEKVSDLAQYRISTNEAAKVTVESSNVIKAFAVYNDNGALLAEFNADESVSNKEITVNANGLTPTKLVVKAWKDKEKTIAADRNTEVRFDTNSANLKLNTTSEKISYKGEAEVKLTGDVYGTYKLYIAVGDVEGTLNKVIVSESVASTIETSKTAAKAFAWDADFRTKGMEDFVQFIVKDINGNVIQDTPADEPAFVKQNSDTPYVKVLDKPSNMKVDDKDFYLKKVDGKDYFTLVANKELKVGKYTVQVALKNGKKAVASFEIAKFGTAKELKIDYNTETVQLGDKNVKAPDIVFVDENGVQKKAAKRVSLGYAGYAVEDFKTEDGSFKVKGDEKYLGSKIVVTAVAEREGLVAKANLTVAQDGRSMKFASNKGVVGANNKVDFQLVDGDGKTVSLGGNYENSAVVIEKVSDDTAKVSASVTAYGDLKEKGIGTLSLTSDKPVTADIAVYVSNQYGKFYAGNLTYTFGKDVSNVGRAVVMTIGSKDVIVDNNVVAIDTAAIIKNERTFVPFRALAEAFGAKVDWNEKDKTVTTELDGKKIVMTVDKKEYKVNDKEMTMDVAPYINGDSRTMIPVRFAAEGLGFTVTPTYNTDGTTASVVFIK</sequence>
<dbReference type="RefSeq" id="WP_408978060.1">
    <property type="nucleotide sequence ID" value="NZ_JBJUVG010000018.1"/>
</dbReference>
<dbReference type="EMBL" id="JBJUVG010000018">
    <property type="protein sequence ID" value="MFM9414455.1"/>
    <property type="molecule type" value="Genomic_DNA"/>
</dbReference>
<feature type="domain" description="Copper amine oxidase-like N-terminal" evidence="2">
    <location>
        <begin position="630"/>
        <end position="728"/>
    </location>
</feature>
<protein>
    <submittedName>
        <fullName evidence="3">Copper amine oxidase N-terminal domain-containing protein</fullName>
    </submittedName>
</protein>
<dbReference type="InterPro" id="IPR012854">
    <property type="entry name" value="Cu_amine_oxidase-like_N"/>
</dbReference>
<comment type="caution">
    <text evidence="3">The sequence shown here is derived from an EMBL/GenBank/DDBJ whole genome shotgun (WGS) entry which is preliminary data.</text>
</comment>
<gene>
    <name evidence="3" type="ORF">ACKQTC_08760</name>
</gene>
<evidence type="ECO:0000313" key="3">
    <source>
        <dbReference type="EMBL" id="MFM9414455.1"/>
    </source>
</evidence>
<dbReference type="Proteomes" id="UP001631949">
    <property type="component" value="Unassembled WGS sequence"/>
</dbReference>
<keyword evidence="4" id="KW-1185">Reference proteome</keyword>
<accession>A0ABW9H167</accession>
<evidence type="ECO:0000313" key="4">
    <source>
        <dbReference type="Proteomes" id="UP001631949"/>
    </source>
</evidence>
<dbReference type="SUPFAM" id="SSF55383">
    <property type="entry name" value="Copper amine oxidase, domain N"/>
    <property type="match status" value="1"/>
</dbReference>
<dbReference type="InterPro" id="IPR036582">
    <property type="entry name" value="Mao_N_sf"/>
</dbReference>
<dbReference type="Pfam" id="PF07833">
    <property type="entry name" value="Cu_amine_oxidN1"/>
    <property type="match status" value="1"/>
</dbReference>
<dbReference type="Gene3D" id="3.30.457.10">
    <property type="entry name" value="Copper amine oxidase-like, N-terminal domain"/>
    <property type="match status" value="1"/>
</dbReference>
<reference evidence="3 4" key="1">
    <citation type="journal article" date="2016" name="Int. J. Syst. Evol. Microbiol.">
        <title>Peptococcus simiae sp. nov., isolated from rhesus macaque faeces and emended description of the genus Peptococcus.</title>
        <authorList>
            <person name="Shkoporov A.N."/>
            <person name="Efimov B.A."/>
            <person name="Kondova I."/>
            <person name="Ouwerling B."/>
            <person name="Chaplin A.V."/>
            <person name="Shcherbakova V.A."/>
            <person name="Langermans J.A.M."/>
        </authorList>
    </citation>
    <scope>NUCLEOTIDE SEQUENCE [LARGE SCALE GENOMIC DNA]</scope>
    <source>
        <strain evidence="3 4">M108</strain>
    </source>
</reference>